<feature type="domain" description="Major facilitator superfamily (MFS) profile" evidence="7">
    <location>
        <begin position="62"/>
        <end position="552"/>
    </location>
</feature>
<feature type="transmembrane region" description="Helical" evidence="6">
    <location>
        <begin position="454"/>
        <end position="475"/>
    </location>
</feature>
<comment type="subcellular location">
    <subcellularLocation>
        <location evidence="1">Endomembrane system</location>
        <topology evidence="1">Multi-pass membrane protein</topology>
    </subcellularLocation>
</comment>
<evidence type="ECO:0000256" key="4">
    <source>
        <dbReference type="ARBA" id="ARBA00022989"/>
    </source>
</evidence>
<dbReference type="PANTHER" id="PTHR23501">
    <property type="entry name" value="MAJOR FACILITATOR SUPERFAMILY"/>
    <property type="match status" value="1"/>
</dbReference>
<feature type="transmembrane region" description="Helical" evidence="6">
    <location>
        <begin position="419"/>
        <end position="442"/>
    </location>
</feature>
<proteinExistence type="predicted"/>
<feature type="transmembrane region" description="Helical" evidence="6">
    <location>
        <begin position="283"/>
        <end position="304"/>
    </location>
</feature>
<feature type="transmembrane region" description="Helical" evidence="6">
    <location>
        <begin position="388"/>
        <end position="407"/>
    </location>
</feature>
<feature type="transmembrane region" description="Helical" evidence="6">
    <location>
        <begin position="257"/>
        <end position="277"/>
    </location>
</feature>
<reference evidence="8 9" key="2">
    <citation type="journal article" date="2012" name="PLoS Pathog.">
        <title>Diverse lifestyles and strategies of plant pathogenesis encoded in the genomes of eighteen Dothideomycetes fungi.</title>
        <authorList>
            <person name="Ohm R.A."/>
            <person name="Feau N."/>
            <person name="Henrissat B."/>
            <person name="Schoch C.L."/>
            <person name="Horwitz B.A."/>
            <person name="Barry K.W."/>
            <person name="Condon B.J."/>
            <person name="Copeland A.C."/>
            <person name="Dhillon B."/>
            <person name="Glaser F."/>
            <person name="Hesse C.N."/>
            <person name="Kosti I."/>
            <person name="LaButti K."/>
            <person name="Lindquist E.A."/>
            <person name="Lucas S."/>
            <person name="Salamov A.A."/>
            <person name="Bradshaw R.E."/>
            <person name="Ciuffetti L."/>
            <person name="Hamelin R.C."/>
            <person name="Kema G.H.J."/>
            <person name="Lawrence C."/>
            <person name="Scott J.A."/>
            <person name="Spatafora J.W."/>
            <person name="Turgeon B.G."/>
            <person name="de Wit P.J.G.M."/>
            <person name="Zhong S."/>
            <person name="Goodwin S.B."/>
            <person name="Grigoriev I.V."/>
        </authorList>
    </citation>
    <scope>NUCLEOTIDE SEQUENCE [LARGE SCALE GENOMIC DNA]</scope>
    <source>
        <strain evidence="9">NZE10 / CBS 128990</strain>
    </source>
</reference>
<feature type="transmembrane region" description="Helical" evidence="6">
    <location>
        <begin position="528"/>
        <end position="547"/>
    </location>
</feature>
<dbReference type="EMBL" id="KB446539">
    <property type="protein sequence ID" value="EME43876.1"/>
    <property type="molecule type" value="Genomic_DNA"/>
</dbReference>
<keyword evidence="3 6" id="KW-0812">Transmembrane</keyword>
<dbReference type="SUPFAM" id="SSF103473">
    <property type="entry name" value="MFS general substrate transporter"/>
    <property type="match status" value="1"/>
</dbReference>
<evidence type="ECO:0000256" key="1">
    <source>
        <dbReference type="ARBA" id="ARBA00004127"/>
    </source>
</evidence>
<dbReference type="eggNOG" id="KOG0254">
    <property type="taxonomic scope" value="Eukaryota"/>
</dbReference>
<dbReference type="GO" id="GO:0000329">
    <property type="term" value="C:fungal-type vacuole membrane"/>
    <property type="evidence" value="ECO:0007669"/>
    <property type="project" value="TreeGrafter"/>
</dbReference>
<protein>
    <recommendedName>
        <fullName evidence="7">Major facilitator superfamily (MFS) profile domain-containing protein</fullName>
    </recommendedName>
</protein>
<feature type="transmembrane region" description="Helical" evidence="6">
    <location>
        <begin position="325"/>
        <end position="348"/>
    </location>
</feature>
<name>N1PKK3_DOTSN</name>
<evidence type="ECO:0000256" key="5">
    <source>
        <dbReference type="ARBA" id="ARBA00023136"/>
    </source>
</evidence>
<organism evidence="8 9">
    <name type="scientific">Dothistroma septosporum (strain NZE10 / CBS 128990)</name>
    <name type="common">Red band needle blight fungus</name>
    <name type="synonym">Mycosphaerella pini</name>
    <dbReference type="NCBI Taxonomy" id="675120"/>
    <lineage>
        <taxon>Eukaryota</taxon>
        <taxon>Fungi</taxon>
        <taxon>Dikarya</taxon>
        <taxon>Ascomycota</taxon>
        <taxon>Pezizomycotina</taxon>
        <taxon>Dothideomycetes</taxon>
        <taxon>Dothideomycetidae</taxon>
        <taxon>Mycosphaerellales</taxon>
        <taxon>Mycosphaerellaceae</taxon>
        <taxon>Dothistroma</taxon>
    </lineage>
</organism>
<reference evidence="9" key="1">
    <citation type="journal article" date="2012" name="PLoS Genet.">
        <title>The genomes of the fungal plant pathogens Cladosporium fulvum and Dothistroma septosporum reveal adaptation to different hosts and lifestyles but also signatures of common ancestry.</title>
        <authorList>
            <person name="de Wit P.J.G.M."/>
            <person name="van der Burgt A."/>
            <person name="Oekmen B."/>
            <person name="Stergiopoulos I."/>
            <person name="Abd-Elsalam K.A."/>
            <person name="Aerts A.L."/>
            <person name="Bahkali A.H."/>
            <person name="Beenen H.G."/>
            <person name="Chettri P."/>
            <person name="Cox M.P."/>
            <person name="Datema E."/>
            <person name="de Vries R.P."/>
            <person name="Dhillon B."/>
            <person name="Ganley A.R."/>
            <person name="Griffiths S.A."/>
            <person name="Guo Y."/>
            <person name="Hamelin R.C."/>
            <person name="Henrissat B."/>
            <person name="Kabir M.S."/>
            <person name="Jashni M.K."/>
            <person name="Kema G."/>
            <person name="Klaubauf S."/>
            <person name="Lapidus A."/>
            <person name="Levasseur A."/>
            <person name="Lindquist E."/>
            <person name="Mehrabi R."/>
            <person name="Ohm R.A."/>
            <person name="Owen T.J."/>
            <person name="Salamov A."/>
            <person name="Schwelm A."/>
            <person name="Schijlen E."/>
            <person name="Sun H."/>
            <person name="van den Burg H.A."/>
            <person name="van Ham R.C.H.J."/>
            <person name="Zhang S."/>
            <person name="Goodwin S.B."/>
            <person name="Grigoriev I.V."/>
            <person name="Collemare J."/>
            <person name="Bradshaw R.E."/>
        </authorList>
    </citation>
    <scope>NUCLEOTIDE SEQUENCE [LARGE SCALE GENOMIC DNA]</scope>
    <source>
        <strain evidence="9">NZE10 / CBS 128990</strain>
    </source>
</reference>
<dbReference type="GO" id="GO:0012505">
    <property type="term" value="C:endomembrane system"/>
    <property type="evidence" value="ECO:0007669"/>
    <property type="project" value="UniProtKB-SubCell"/>
</dbReference>
<feature type="transmembrane region" description="Helical" evidence="6">
    <location>
        <begin position="360"/>
        <end position="381"/>
    </location>
</feature>
<dbReference type="PANTHER" id="PTHR23501:SF191">
    <property type="entry name" value="VACUOLAR BASIC AMINO ACID TRANSPORTER 4"/>
    <property type="match status" value="1"/>
</dbReference>
<accession>N1PKK3</accession>
<evidence type="ECO:0000256" key="3">
    <source>
        <dbReference type="ARBA" id="ARBA00022692"/>
    </source>
</evidence>
<evidence type="ECO:0000313" key="8">
    <source>
        <dbReference type="EMBL" id="EME43876.1"/>
    </source>
</evidence>
<feature type="transmembrane region" description="Helical" evidence="6">
    <location>
        <begin position="188"/>
        <end position="207"/>
    </location>
</feature>
<feature type="transmembrane region" description="Helical" evidence="6">
    <location>
        <begin position="213"/>
        <end position="236"/>
    </location>
</feature>
<dbReference type="Gene3D" id="1.20.1250.20">
    <property type="entry name" value="MFS general substrate transporter like domains"/>
    <property type="match status" value="2"/>
</dbReference>
<keyword evidence="2" id="KW-0813">Transport</keyword>
<evidence type="ECO:0000259" key="7">
    <source>
        <dbReference type="PROSITE" id="PS50850"/>
    </source>
</evidence>
<feature type="transmembrane region" description="Helical" evidence="6">
    <location>
        <begin position="128"/>
        <end position="146"/>
    </location>
</feature>
<keyword evidence="4 6" id="KW-1133">Transmembrane helix</keyword>
<dbReference type="Proteomes" id="UP000016933">
    <property type="component" value="Unassembled WGS sequence"/>
</dbReference>
<evidence type="ECO:0000256" key="6">
    <source>
        <dbReference type="SAM" id="Phobius"/>
    </source>
</evidence>
<dbReference type="AlphaFoldDB" id="N1PKK3"/>
<dbReference type="PROSITE" id="PS50850">
    <property type="entry name" value="MFS"/>
    <property type="match status" value="1"/>
</dbReference>
<dbReference type="Pfam" id="PF07690">
    <property type="entry name" value="MFS_1"/>
    <property type="match status" value="1"/>
</dbReference>
<dbReference type="InterPro" id="IPR011701">
    <property type="entry name" value="MFS"/>
</dbReference>
<feature type="transmembrane region" description="Helical" evidence="6">
    <location>
        <begin position="152"/>
        <end position="176"/>
    </location>
</feature>
<dbReference type="OrthoDB" id="3437016at2759"/>
<dbReference type="InterPro" id="IPR036259">
    <property type="entry name" value="MFS_trans_sf"/>
</dbReference>
<dbReference type="OMA" id="GIANIWY"/>
<dbReference type="InterPro" id="IPR020846">
    <property type="entry name" value="MFS_dom"/>
</dbReference>
<keyword evidence="5 6" id="KW-0472">Membrane</keyword>
<sequence>MSTIERNSAESHVIQAKETTPLLGEARQDYRASNGDGEASAVETRGDAYEPEEVPASQLATILCSTYLGIILAAIDGTMVATLTGSISASYHSLTLLAWLASADYIANSVLQPLSGKLTDIYGRRAGLVFSNLFFGLGNLICGIAPDESLIIVGRVIAGLGGGALSAVPLFIASDLVPLRKRGVWQGYNNICYGIGAGLGGVFGGWMNDTLNWRWAFLALVPMTALSSLLVGRFVNMPESIAYTTQEKDAKWKRIDFLGSFTLVMAIVLLLVGLNSGGNTVGWAHPLVLLTLPLSCVFLGLFVYTEVYIAVEPVVPVHLFHHPTVVAGCLTNWFLTMAQIALTFYAPIYFQIRGQTAFGASVRLVPSSIGAACGSILVGIIMRATGKYYFLNIVIQALFLISMALTAQFGLHTPEWQPFVYFFSSGFAYAGMLTITVTALIASVEQKHHAVVTSAAFAFRGTGSTIGITICSLVFQNKLRQELCDRFQNDHDGLRIVERLRDSLKEIQYLLKNMADDARSAYMEALTAVFWTIFALATVGAVCSLFMRQHTLHTDLARRRS</sequence>
<keyword evidence="9" id="KW-1185">Reference proteome</keyword>
<evidence type="ECO:0000256" key="2">
    <source>
        <dbReference type="ARBA" id="ARBA00022448"/>
    </source>
</evidence>
<gene>
    <name evidence="8" type="ORF">DOTSEDRAFT_88200</name>
</gene>
<dbReference type="HOGENOM" id="CLU_000960_22_3_1"/>
<dbReference type="GO" id="GO:0015174">
    <property type="term" value="F:basic amino acid transmembrane transporter activity"/>
    <property type="evidence" value="ECO:0007669"/>
    <property type="project" value="TreeGrafter"/>
</dbReference>
<evidence type="ECO:0000313" key="9">
    <source>
        <dbReference type="Proteomes" id="UP000016933"/>
    </source>
</evidence>